<gene>
    <name evidence="1" type="ORF">bsdtb5_06670</name>
</gene>
<dbReference type="EMBL" id="AP024169">
    <property type="protein sequence ID" value="BCN29372.1"/>
    <property type="molecule type" value="Genomic_DNA"/>
</dbReference>
<dbReference type="RefSeq" id="WP_271714654.1">
    <property type="nucleotide sequence ID" value="NZ_AP024169.1"/>
</dbReference>
<dbReference type="KEGG" id="ahb:bsdtb5_06670"/>
<proteinExistence type="predicted"/>
<evidence type="ECO:0000313" key="2">
    <source>
        <dbReference type="Proteomes" id="UP000595897"/>
    </source>
</evidence>
<keyword evidence="2" id="KW-1185">Reference proteome</keyword>
<dbReference type="Pfam" id="PF12669">
    <property type="entry name" value="FeoB_associated"/>
    <property type="match status" value="1"/>
</dbReference>
<dbReference type="AlphaFoldDB" id="A0A7R7EJ41"/>
<evidence type="ECO:0008006" key="3">
    <source>
        <dbReference type="Google" id="ProtNLM"/>
    </source>
</evidence>
<protein>
    <recommendedName>
        <fullName evidence="3">FeoB-associated Cys-rich membrane protein</fullName>
    </recommendedName>
</protein>
<reference evidence="1 2" key="1">
    <citation type="submission" date="2020-11" db="EMBL/GenBank/DDBJ databases">
        <title>Draft genome sequencing of a Lachnospiraceae strain isolated from anoxic soil subjected to BSD treatment.</title>
        <authorList>
            <person name="Uek A."/>
            <person name="Tonouchi A."/>
        </authorList>
    </citation>
    <scope>NUCLEOTIDE SEQUENCE [LARGE SCALE GENOMIC DNA]</scope>
    <source>
        <strain evidence="1 2">TB5</strain>
    </source>
</reference>
<evidence type="ECO:0000313" key="1">
    <source>
        <dbReference type="EMBL" id="BCN29372.1"/>
    </source>
</evidence>
<name>A0A7R7EJ41_9FIRM</name>
<organism evidence="1 2">
    <name type="scientific">Anaeromicropila herbilytica</name>
    <dbReference type="NCBI Taxonomy" id="2785025"/>
    <lineage>
        <taxon>Bacteria</taxon>
        <taxon>Bacillati</taxon>
        <taxon>Bacillota</taxon>
        <taxon>Clostridia</taxon>
        <taxon>Lachnospirales</taxon>
        <taxon>Lachnospiraceae</taxon>
        <taxon>Anaeromicropila</taxon>
    </lineage>
</organism>
<accession>A0A7R7EJ41</accession>
<sequence length="45" mass="4572">MGTVIVGVIVVAIVGTSLATMVRDKKKGKSIQCGNDCKHCGGGCH</sequence>
<dbReference type="Proteomes" id="UP000595897">
    <property type="component" value="Chromosome"/>
</dbReference>